<keyword evidence="2" id="KW-0418">Kinase</keyword>
<dbReference type="InterPro" id="IPR047175">
    <property type="entry name" value="CotS-like"/>
</dbReference>
<dbReference type="InterPro" id="IPR011009">
    <property type="entry name" value="Kinase-like_dom_sf"/>
</dbReference>
<dbReference type="PANTHER" id="PTHR39179">
    <property type="entry name" value="SPORE COAT PROTEIN I"/>
    <property type="match status" value="1"/>
</dbReference>
<keyword evidence="2" id="KW-0808">Transferase</keyword>
<dbReference type="Gene3D" id="3.90.1200.10">
    <property type="match status" value="1"/>
</dbReference>
<keyword evidence="3" id="KW-1185">Reference proteome</keyword>
<dbReference type="GO" id="GO:0016301">
    <property type="term" value="F:kinase activity"/>
    <property type="evidence" value="ECO:0007669"/>
    <property type="project" value="UniProtKB-KW"/>
</dbReference>
<accession>A0A7X0HUG6</accession>
<sequence>MVNLIVKKGGDDSSQNRLLFFLRKSLPDKIEEVIHIRSHVYEVKKAEGKMILKGFPSLRSLKIQESFTRSLKKEGFWQTYEFLSFSKEPLYFDNRYYGCLEYIEPGNQPFYYDTKQQCREGLELLTTFHQATTKLVDNYQSYLSAFTLKDKWLARFKQFKENERLLSFFLPRDVIRDLYFWANWSLNGLLQHWESFTQYQNVILHGDTACHNFLRTANNDLFLIDFDLISIGPAVNDYLQYANRILPLFSWSMDTLKSHRQFRPFLKESFFLYALAFPTDIFREWNRMIRERKYHDPHHVRPVMALTMDKYEYRSLFIQQLARTLK</sequence>
<proteinExistence type="predicted"/>
<dbReference type="EMBL" id="JACHGK010000008">
    <property type="protein sequence ID" value="MBB6445895.1"/>
    <property type="molecule type" value="Genomic_DNA"/>
</dbReference>
<name>A0A7X0HUG6_9BACI</name>
<dbReference type="PANTHER" id="PTHR39179:SF3">
    <property type="entry name" value="COTS-RELATED PROTEIN"/>
    <property type="match status" value="1"/>
</dbReference>
<organism evidence="2 3">
    <name type="scientific">Bacillus benzoevorans</name>
    <dbReference type="NCBI Taxonomy" id="1456"/>
    <lineage>
        <taxon>Bacteria</taxon>
        <taxon>Bacillati</taxon>
        <taxon>Bacillota</taxon>
        <taxon>Bacilli</taxon>
        <taxon>Bacillales</taxon>
        <taxon>Bacillaceae</taxon>
        <taxon>Bacillus</taxon>
    </lineage>
</organism>
<dbReference type="AlphaFoldDB" id="A0A7X0HUG6"/>
<dbReference type="InterPro" id="IPR002575">
    <property type="entry name" value="Aminoglycoside_PTrfase"/>
</dbReference>
<reference evidence="2 3" key="1">
    <citation type="submission" date="2020-08" db="EMBL/GenBank/DDBJ databases">
        <title>Genomic Encyclopedia of Type Strains, Phase IV (KMG-IV): sequencing the most valuable type-strain genomes for metagenomic binning, comparative biology and taxonomic classification.</title>
        <authorList>
            <person name="Goeker M."/>
        </authorList>
    </citation>
    <scope>NUCLEOTIDE SEQUENCE [LARGE SCALE GENOMIC DNA]</scope>
    <source>
        <strain evidence="2 3">DSM 5391</strain>
    </source>
</reference>
<feature type="domain" description="Aminoglycoside phosphotransferase" evidence="1">
    <location>
        <begin position="40"/>
        <end position="240"/>
    </location>
</feature>
<dbReference type="Pfam" id="PF01636">
    <property type="entry name" value="APH"/>
    <property type="match status" value="1"/>
</dbReference>
<evidence type="ECO:0000313" key="2">
    <source>
        <dbReference type="EMBL" id="MBB6445895.1"/>
    </source>
</evidence>
<comment type="caution">
    <text evidence="2">The sequence shown here is derived from an EMBL/GenBank/DDBJ whole genome shotgun (WGS) entry which is preliminary data.</text>
</comment>
<dbReference type="GO" id="GO:0042601">
    <property type="term" value="C:endospore-forming forespore"/>
    <property type="evidence" value="ECO:0007669"/>
    <property type="project" value="TreeGrafter"/>
</dbReference>
<protein>
    <submittedName>
        <fullName evidence="2">Ser/Thr protein kinase RdoA (MazF antagonist)</fullName>
    </submittedName>
</protein>
<evidence type="ECO:0000313" key="3">
    <source>
        <dbReference type="Proteomes" id="UP000531594"/>
    </source>
</evidence>
<gene>
    <name evidence="2" type="ORF">HNR53_002544</name>
</gene>
<dbReference type="SUPFAM" id="SSF56112">
    <property type="entry name" value="Protein kinase-like (PK-like)"/>
    <property type="match status" value="1"/>
</dbReference>
<dbReference type="Proteomes" id="UP000531594">
    <property type="component" value="Unassembled WGS sequence"/>
</dbReference>
<dbReference type="RefSeq" id="WP_377802144.1">
    <property type="nucleotide sequence ID" value="NZ_JBHLZA010000030.1"/>
</dbReference>
<evidence type="ECO:0000259" key="1">
    <source>
        <dbReference type="Pfam" id="PF01636"/>
    </source>
</evidence>